<dbReference type="InterPro" id="IPR023393">
    <property type="entry name" value="START-like_dom_sf"/>
</dbReference>
<dbReference type="Proteomes" id="UP000198756">
    <property type="component" value="Unassembled WGS sequence"/>
</dbReference>
<dbReference type="Pfam" id="PF08327">
    <property type="entry name" value="AHSA1"/>
    <property type="match status" value="1"/>
</dbReference>
<organism evidence="3 4">
    <name type="scientific">Algoriphagus alkaliphilus</name>
    <dbReference type="NCBI Taxonomy" id="279824"/>
    <lineage>
        <taxon>Bacteria</taxon>
        <taxon>Pseudomonadati</taxon>
        <taxon>Bacteroidota</taxon>
        <taxon>Cytophagia</taxon>
        <taxon>Cytophagales</taxon>
        <taxon>Cyclobacteriaceae</taxon>
        <taxon>Algoriphagus</taxon>
    </lineage>
</organism>
<evidence type="ECO:0000256" key="1">
    <source>
        <dbReference type="ARBA" id="ARBA00006817"/>
    </source>
</evidence>
<accession>A0A1G5Z936</accession>
<protein>
    <submittedName>
        <fullName evidence="3">Uncharacterized conserved protein YndB, AHSA1/START domain</fullName>
    </submittedName>
</protein>
<dbReference type="Gene3D" id="3.30.530.20">
    <property type="match status" value="1"/>
</dbReference>
<dbReference type="SUPFAM" id="SSF55961">
    <property type="entry name" value="Bet v1-like"/>
    <property type="match status" value="1"/>
</dbReference>
<dbReference type="EMBL" id="FMXE01000028">
    <property type="protein sequence ID" value="SDA90803.1"/>
    <property type="molecule type" value="Genomic_DNA"/>
</dbReference>
<keyword evidence="4" id="KW-1185">Reference proteome</keyword>
<sequence length="143" mass="16450">MEKDKKTKITVRAAIDASLERVWKFWTDPEHITHWNHASDDWHTTHASNDLKVGGKFLSHMAAKDGSMGFDFEGTYTKIELHESIEYVMADGREVKISFSKKGNETVVDETFDPENTHSIEMQQAGWQAILDNFRKYVESKEG</sequence>
<evidence type="ECO:0000313" key="3">
    <source>
        <dbReference type="EMBL" id="SDA90803.1"/>
    </source>
</evidence>
<evidence type="ECO:0000313" key="4">
    <source>
        <dbReference type="Proteomes" id="UP000198756"/>
    </source>
</evidence>
<gene>
    <name evidence="3" type="ORF">SAMN03080617_03331</name>
</gene>
<dbReference type="RefSeq" id="WP_092732285.1">
    <property type="nucleotide sequence ID" value="NZ_FMXE01000028.1"/>
</dbReference>
<dbReference type="AlphaFoldDB" id="A0A1G5Z936"/>
<dbReference type="OrthoDB" id="384974at2"/>
<dbReference type="CDD" id="cd08897">
    <property type="entry name" value="SRPBCC_CalC_Aha1-like_4"/>
    <property type="match status" value="1"/>
</dbReference>
<dbReference type="InterPro" id="IPR013538">
    <property type="entry name" value="ASHA1/2-like_C"/>
</dbReference>
<proteinExistence type="inferred from homology"/>
<evidence type="ECO:0000259" key="2">
    <source>
        <dbReference type="Pfam" id="PF08327"/>
    </source>
</evidence>
<comment type="similarity">
    <text evidence="1">Belongs to the AHA1 family.</text>
</comment>
<feature type="domain" description="Activator of Hsp90 ATPase homologue 1/2-like C-terminal" evidence="2">
    <location>
        <begin position="16"/>
        <end position="139"/>
    </location>
</feature>
<reference evidence="4" key="1">
    <citation type="submission" date="2016-10" db="EMBL/GenBank/DDBJ databases">
        <authorList>
            <person name="Varghese N."/>
            <person name="Submissions S."/>
        </authorList>
    </citation>
    <scope>NUCLEOTIDE SEQUENCE [LARGE SCALE GENOMIC DNA]</scope>
    <source>
        <strain evidence="4">DSM 22703</strain>
    </source>
</reference>
<name>A0A1G5Z936_9BACT</name>